<dbReference type="InterPro" id="IPR046450">
    <property type="entry name" value="PA_dom_sf"/>
</dbReference>
<evidence type="ECO:0000259" key="3">
    <source>
        <dbReference type="Pfam" id="PF02225"/>
    </source>
</evidence>
<evidence type="ECO:0000313" key="4">
    <source>
        <dbReference type="EMBL" id="ELK32041.1"/>
    </source>
</evidence>
<dbReference type="InterPro" id="IPR003137">
    <property type="entry name" value="PA_domain"/>
</dbReference>
<dbReference type="eggNOG" id="KOG4628">
    <property type="taxonomic scope" value="Eukaryota"/>
</dbReference>
<organism evidence="4 5">
    <name type="scientific">Myotis davidii</name>
    <name type="common">David's myotis</name>
    <dbReference type="NCBI Taxonomy" id="225400"/>
    <lineage>
        <taxon>Eukaryota</taxon>
        <taxon>Metazoa</taxon>
        <taxon>Chordata</taxon>
        <taxon>Craniata</taxon>
        <taxon>Vertebrata</taxon>
        <taxon>Euteleostomi</taxon>
        <taxon>Mammalia</taxon>
        <taxon>Eutheria</taxon>
        <taxon>Laurasiatheria</taxon>
        <taxon>Chiroptera</taxon>
        <taxon>Yangochiroptera</taxon>
        <taxon>Vespertilionidae</taxon>
        <taxon>Myotis</taxon>
    </lineage>
</organism>
<protein>
    <submittedName>
        <fullName evidence="4">E3 ubiquitin-protein ligase RNF128</fullName>
    </submittedName>
</protein>
<name>L5M117_MYODS</name>
<dbReference type="SUPFAM" id="SSF52025">
    <property type="entry name" value="PA domain"/>
    <property type="match status" value="1"/>
</dbReference>
<feature type="signal peptide" evidence="2">
    <location>
        <begin position="1"/>
        <end position="35"/>
    </location>
</feature>
<dbReference type="EMBL" id="KB105743">
    <property type="protein sequence ID" value="ELK32041.1"/>
    <property type="molecule type" value="Genomic_DNA"/>
</dbReference>
<feature type="domain" description="PA" evidence="3">
    <location>
        <begin position="82"/>
        <end position="153"/>
    </location>
</feature>
<reference evidence="5" key="1">
    <citation type="journal article" date="2013" name="Science">
        <title>Comparative analysis of bat genomes provides insight into the evolution of flight and immunity.</title>
        <authorList>
            <person name="Zhang G."/>
            <person name="Cowled C."/>
            <person name="Shi Z."/>
            <person name="Huang Z."/>
            <person name="Bishop-Lilly K.A."/>
            <person name="Fang X."/>
            <person name="Wynne J.W."/>
            <person name="Xiong Z."/>
            <person name="Baker M.L."/>
            <person name="Zhao W."/>
            <person name="Tachedjian M."/>
            <person name="Zhu Y."/>
            <person name="Zhou P."/>
            <person name="Jiang X."/>
            <person name="Ng J."/>
            <person name="Yang L."/>
            <person name="Wu L."/>
            <person name="Xiao J."/>
            <person name="Feng Y."/>
            <person name="Chen Y."/>
            <person name="Sun X."/>
            <person name="Zhang Y."/>
            <person name="Marsh G.A."/>
            <person name="Crameri G."/>
            <person name="Broder C.C."/>
            <person name="Frey K.G."/>
            <person name="Wang L.F."/>
            <person name="Wang J."/>
        </authorList>
    </citation>
    <scope>NUCLEOTIDE SEQUENCE [LARGE SCALE GENOMIC DNA]</scope>
</reference>
<gene>
    <name evidence="4" type="ORF">MDA_GLEAN10001281</name>
</gene>
<dbReference type="Pfam" id="PF02225">
    <property type="entry name" value="PA"/>
    <property type="match status" value="1"/>
</dbReference>
<keyword evidence="5" id="KW-1185">Reference proteome</keyword>
<sequence>MGPPPGRAGSYRGSCGFSRLLAWCFLLALSPQAPGSRGAEAVWTAYLNVSWRVPHTGVNRTVWELSEEGVYGQDSPLEPVAGVLVPPDGPGALNACNPHTNFTVPTVPGDWGRNVHVSWLALIQRGGGCTFADKIHLAQERGASGAVIFNFPGTRNEVIPMSHPGAKKPHVADYHDSMEITEKISGIIVKCITGSYKLTYHSDGPRAKPRQLKADAKKAIGRLQLRTLKQGDKVDIEDGSVSLQVPVSNETSNSASPHEEDNRSETASSGYASVQGADEPPLEEHVQSASKHHAEDQVPHK</sequence>
<feature type="compositionally biased region" description="Basic and acidic residues" evidence="1">
    <location>
        <begin position="282"/>
        <end position="301"/>
    </location>
</feature>
<dbReference type="CDD" id="cd02122">
    <property type="entry name" value="PA_GRAIL_like"/>
    <property type="match status" value="1"/>
</dbReference>
<dbReference type="AlphaFoldDB" id="L5M117"/>
<feature type="region of interest" description="Disordered" evidence="1">
    <location>
        <begin position="237"/>
        <end position="301"/>
    </location>
</feature>
<keyword evidence="2" id="KW-0732">Signal</keyword>
<feature type="chain" id="PRO_5003970813" evidence="2">
    <location>
        <begin position="36"/>
        <end position="301"/>
    </location>
</feature>
<dbReference type="FunFam" id="3.50.30.30:FF:000003">
    <property type="entry name" value="E3 ubiquitin-protein ligase RNF128"/>
    <property type="match status" value="1"/>
</dbReference>
<dbReference type="Proteomes" id="UP000010556">
    <property type="component" value="Unassembled WGS sequence"/>
</dbReference>
<evidence type="ECO:0000313" key="5">
    <source>
        <dbReference type="Proteomes" id="UP000010556"/>
    </source>
</evidence>
<accession>L5M117</accession>
<evidence type="ECO:0000256" key="1">
    <source>
        <dbReference type="SAM" id="MobiDB-lite"/>
    </source>
</evidence>
<feature type="compositionally biased region" description="Polar residues" evidence="1">
    <location>
        <begin position="241"/>
        <end position="256"/>
    </location>
</feature>
<proteinExistence type="predicted"/>
<evidence type="ECO:0000256" key="2">
    <source>
        <dbReference type="SAM" id="SignalP"/>
    </source>
</evidence>
<dbReference type="Gene3D" id="3.50.30.30">
    <property type="match status" value="1"/>
</dbReference>